<protein>
    <submittedName>
        <fullName evidence="1">Uncharacterized protein</fullName>
    </submittedName>
</protein>
<feature type="non-terminal residue" evidence="1">
    <location>
        <position position="40"/>
    </location>
</feature>
<organism evidence="1">
    <name type="scientific">marine metagenome</name>
    <dbReference type="NCBI Taxonomy" id="408172"/>
    <lineage>
        <taxon>unclassified sequences</taxon>
        <taxon>metagenomes</taxon>
        <taxon>ecological metagenomes</taxon>
    </lineage>
</organism>
<accession>A0A381VGY8</accession>
<reference evidence="1" key="1">
    <citation type="submission" date="2018-05" db="EMBL/GenBank/DDBJ databases">
        <authorList>
            <person name="Lanie J.A."/>
            <person name="Ng W.-L."/>
            <person name="Kazmierczak K.M."/>
            <person name="Andrzejewski T.M."/>
            <person name="Davidsen T.M."/>
            <person name="Wayne K.J."/>
            <person name="Tettelin H."/>
            <person name="Glass J.I."/>
            <person name="Rusch D."/>
            <person name="Podicherti R."/>
            <person name="Tsui H.-C.T."/>
            <person name="Winkler M.E."/>
        </authorList>
    </citation>
    <scope>NUCLEOTIDE SEQUENCE</scope>
</reference>
<gene>
    <name evidence="1" type="ORF">METZ01_LOCUS92115</name>
</gene>
<dbReference type="AlphaFoldDB" id="A0A381VGY8"/>
<sequence length="40" mass="4683">MSKSNMKFEPALLTIPNPDLVVLEDDKPNWNLPDNRRRAF</sequence>
<proteinExistence type="predicted"/>
<evidence type="ECO:0000313" key="1">
    <source>
        <dbReference type="EMBL" id="SVA39261.1"/>
    </source>
</evidence>
<name>A0A381VGY8_9ZZZZ</name>
<dbReference type="EMBL" id="UINC01008731">
    <property type="protein sequence ID" value="SVA39261.1"/>
    <property type="molecule type" value="Genomic_DNA"/>
</dbReference>